<keyword evidence="4" id="KW-1185">Reference proteome</keyword>
<dbReference type="NCBIfam" id="TIGR00477">
    <property type="entry name" value="tehB"/>
    <property type="match status" value="1"/>
</dbReference>
<accession>A0ABR8VYI5</accession>
<feature type="domain" description="Tellurite resistance methyltransferase TehB-like" evidence="1">
    <location>
        <begin position="90"/>
        <end position="283"/>
    </location>
</feature>
<comment type="caution">
    <text evidence="3">The sequence shown here is derived from an EMBL/GenBank/DDBJ whole genome shotgun (WGS) entry which is preliminary data.</text>
</comment>
<dbReference type="GO" id="GO:0032259">
    <property type="term" value="P:methylation"/>
    <property type="evidence" value="ECO:0007669"/>
    <property type="project" value="UniProtKB-KW"/>
</dbReference>
<feature type="domain" description="TehB/YeaR-like" evidence="2">
    <location>
        <begin position="8"/>
        <end position="88"/>
    </location>
</feature>
<evidence type="ECO:0000259" key="1">
    <source>
        <dbReference type="Pfam" id="PF03848"/>
    </source>
</evidence>
<dbReference type="InterPro" id="IPR004537">
    <property type="entry name" value="Tellurite-R_MeTrfase_TehB"/>
</dbReference>
<dbReference type="Proteomes" id="UP000621930">
    <property type="component" value="Unassembled WGS sequence"/>
</dbReference>
<dbReference type="SUPFAM" id="SSF51197">
    <property type="entry name" value="Clavaminate synthase-like"/>
    <property type="match status" value="1"/>
</dbReference>
<gene>
    <name evidence="3" type="primary">tehB</name>
    <name evidence="3" type="ORF">H9629_10730</name>
</gene>
<dbReference type="NCBIfam" id="NF008405">
    <property type="entry name" value="PRK11207.1"/>
    <property type="match status" value="1"/>
</dbReference>
<dbReference type="SUPFAM" id="SSF53335">
    <property type="entry name" value="S-adenosyl-L-methionine-dependent methyltransferases"/>
    <property type="match status" value="1"/>
</dbReference>
<sequence>MQELKCYKEFPVWTQQSIPQGFKNKHNTKAGTWAKLTILKGKVHFAMLDQSGEVQSEHVFTPEQQPPFIEPEVWHKIVSASEDAECQLRFYCRPDDYFSKKYHLNPTHSEVLAAMPYLKGGRALDIGCGTGRNALYLSQNGFKVDAWDVNENSLQTLRQIVQTEQIEHVQAQRRDLNTDTSITGQYDFIYCTVVMMFLEATTIPPLIAQMQQATVPGGYNLIVCAMDTDDIPAQPDFPFSFKPGQLSELYEGWKLIKYNENIGELHRVDEQGLRIKQHFATMLAQKVE</sequence>
<dbReference type="Gene3D" id="2.60.120.10">
    <property type="entry name" value="Jelly Rolls"/>
    <property type="match status" value="1"/>
</dbReference>
<dbReference type="InterPro" id="IPR029063">
    <property type="entry name" value="SAM-dependent_MTases_sf"/>
</dbReference>
<dbReference type="GO" id="GO:0008168">
    <property type="term" value="F:methyltransferase activity"/>
    <property type="evidence" value="ECO:0007669"/>
    <property type="project" value="UniProtKB-KW"/>
</dbReference>
<proteinExistence type="predicted"/>
<evidence type="ECO:0000313" key="4">
    <source>
        <dbReference type="Proteomes" id="UP000621930"/>
    </source>
</evidence>
<reference evidence="3 4" key="1">
    <citation type="submission" date="2020-08" db="EMBL/GenBank/DDBJ databases">
        <title>A Genomic Blueprint of the Chicken Gut Microbiome.</title>
        <authorList>
            <person name="Gilroy R."/>
            <person name="Ravi A."/>
            <person name="Getino M."/>
            <person name="Pursley I."/>
            <person name="Horton D.L."/>
            <person name="Alikhan N.-F."/>
            <person name="Baker D."/>
            <person name="Gharbi K."/>
            <person name="Hall N."/>
            <person name="Watson M."/>
            <person name="Adriaenssens E.M."/>
            <person name="Foster-Nyarko E."/>
            <person name="Jarju S."/>
            <person name="Secka A."/>
            <person name="Antonio M."/>
            <person name="Oren A."/>
            <person name="Chaudhuri R."/>
            <person name="La Ragione R.M."/>
            <person name="Hildebrand F."/>
            <person name="Pallen M.J."/>
        </authorList>
    </citation>
    <scope>NUCLEOTIDE SEQUENCE [LARGE SCALE GENOMIC DNA]</scope>
    <source>
        <strain evidence="3 4">Sa1BUA6</strain>
    </source>
</reference>
<dbReference type="Pfam" id="PF03848">
    <property type="entry name" value="TehB"/>
    <property type="match status" value="1"/>
</dbReference>
<name>A0ABR8VYI5_9GAMM</name>
<dbReference type="InterPro" id="IPR015985">
    <property type="entry name" value="TehB-like_dom"/>
</dbReference>
<dbReference type="RefSeq" id="WP_064102635.1">
    <property type="nucleotide sequence ID" value="NZ_JACSPT010000013.1"/>
</dbReference>
<dbReference type="InterPro" id="IPR015392">
    <property type="entry name" value="TehB/YeaR-like_dom"/>
</dbReference>
<dbReference type="InterPro" id="IPR014431">
    <property type="entry name" value="Tellurite-R_TehB-2"/>
</dbReference>
<dbReference type="InterPro" id="IPR014710">
    <property type="entry name" value="RmlC-like_jellyroll"/>
</dbReference>
<dbReference type="EMBL" id="JACSPT010000013">
    <property type="protein sequence ID" value="MBD8009808.1"/>
    <property type="molecule type" value="Genomic_DNA"/>
</dbReference>
<organism evidence="3 4">
    <name type="scientific">Acinetobacter pecorum</name>
    <dbReference type="NCBI Taxonomy" id="2762215"/>
    <lineage>
        <taxon>Bacteria</taxon>
        <taxon>Pseudomonadati</taxon>
        <taxon>Pseudomonadota</taxon>
        <taxon>Gammaproteobacteria</taxon>
        <taxon>Moraxellales</taxon>
        <taxon>Moraxellaceae</taxon>
        <taxon>Acinetobacter</taxon>
    </lineage>
</organism>
<evidence type="ECO:0000313" key="3">
    <source>
        <dbReference type="EMBL" id="MBD8009808.1"/>
    </source>
</evidence>
<dbReference type="CDD" id="cd02440">
    <property type="entry name" value="AdoMet_MTases"/>
    <property type="match status" value="1"/>
</dbReference>
<dbReference type="PANTHER" id="PTHR43861">
    <property type="entry name" value="TRANS-ACONITATE 2-METHYLTRANSFERASE-RELATED"/>
    <property type="match status" value="1"/>
</dbReference>
<keyword evidence="3" id="KW-0808">Transferase</keyword>
<dbReference type="Pfam" id="PF09313">
    <property type="entry name" value="TehB-like"/>
    <property type="match status" value="1"/>
</dbReference>
<dbReference type="NCBIfam" id="NF008992">
    <property type="entry name" value="PRK12335.1"/>
    <property type="match status" value="1"/>
</dbReference>
<dbReference type="PIRSF" id="PIRSF005215">
    <property type="entry name" value="TehB"/>
    <property type="match status" value="1"/>
</dbReference>
<dbReference type="Gene3D" id="3.40.50.150">
    <property type="entry name" value="Vaccinia Virus protein VP39"/>
    <property type="match status" value="1"/>
</dbReference>
<keyword evidence="3" id="KW-0489">Methyltransferase</keyword>
<evidence type="ECO:0000259" key="2">
    <source>
        <dbReference type="Pfam" id="PF09313"/>
    </source>
</evidence>
<protein>
    <submittedName>
        <fullName evidence="3">SAM-dependent methyltransferase TehB</fullName>
    </submittedName>
</protein>